<comment type="caution">
    <text evidence="2">The sequence shown here is derived from an EMBL/GenBank/DDBJ whole genome shotgun (WGS) entry which is preliminary data.</text>
</comment>
<dbReference type="Proteomes" id="UP001341840">
    <property type="component" value="Unassembled WGS sequence"/>
</dbReference>
<feature type="compositionally biased region" description="Basic residues" evidence="1">
    <location>
        <begin position="51"/>
        <end position="61"/>
    </location>
</feature>
<dbReference type="EMBL" id="JASCZI010067383">
    <property type="protein sequence ID" value="MED6142185.1"/>
    <property type="molecule type" value="Genomic_DNA"/>
</dbReference>
<feature type="region of interest" description="Disordered" evidence="1">
    <location>
        <begin position="1"/>
        <end position="61"/>
    </location>
</feature>
<proteinExistence type="predicted"/>
<gene>
    <name evidence="2" type="ORF">PIB30_111301</name>
</gene>
<reference evidence="2 3" key="1">
    <citation type="journal article" date="2023" name="Plants (Basel)">
        <title>Bridging the Gap: Combining Genomics and Transcriptomics Approaches to Understand Stylosanthes scabra, an Orphan Legume from the Brazilian Caatinga.</title>
        <authorList>
            <person name="Ferreira-Neto J.R.C."/>
            <person name="da Silva M.D."/>
            <person name="Binneck E."/>
            <person name="de Melo N.F."/>
            <person name="da Silva R.H."/>
            <person name="de Melo A.L.T.M."/>
            <person name="Pandolfi V."/>
            <person name="Bustamante F.O."/>
            <person name="Brasileiro-Vidal A.C."/>
            <person name="Benko-Iseppon A.M."/>
        </authorList>
    </citation>
    <scope>NUCLEOTIDE SEQUENCE [LARGE SCALE GENOMIC DNA]</scope>
    <source>
        <tissue evidence="2">Leaves</tissue>
    </source>
</reference>
<protein>
    <submittedName>
        <fullName evidence="2">Uncharacterized protein</fullName>
    </submittedName>
</protein>
<keyword evidence="3" id="KW-1185">Reference proteome</keyword>
<organism evidence="2 3">
    <name type="scientific">Stylosanthes scabra</name>
    <dbReference type="NCBI Taxonomy" id="79078"/>
    <lineage>
        <taxon>Eukaryota</taxon>
        <taxon>Viridiplantae</taxon>
        <taxon>Streptophyta</taxon>
        <taxon>Embryophyta</taxon>
        <taxon>Tracheophyta</taxon>
        <taxon>Spermatophyta</taxon>
        <taxon>Magnoliopsida</taxon>
        <taxon>eudicotyledons</taxon>
        <taxon>Gunneridae</taxon>
        <taxon>Pentapetalae</taxon>
        <taxon>rosids</taxon>
        <taxon>fabids</taxon>
        <taxon>Fabales</taxon>
        <taxon>Fabaceae</taxon>
        <taxon>Papilionoideae</taxon>
        <taxon>50 kb inversion clade</taxon>
        <taxon>dalbergioids sensu lato</taxon>
        <taxon>Dalbergieae</taxon>
        <taxon>Pterocarpus clade</taxon>
        <taxon>Stylosanthes</taxon>
    </lineage>
</organism>
<feature type="non-terminal residue" evidence="2">
    <location>
        <position position="1"/>
    </location>
</feature>
<evidence type="ECO:0000313" key="2">
    <source>
        <dbReference type="EMBL" id="MED6142185.1"/>
    </source>
</evidence>
<evidence type="ECO:0000313" key="3">
    <source>
        <dbReference type="Proteomes" id="UP001341840"/>
    </source>
</evidence>
<accession>A0ABU6T0J4</accession>
<sequence length="61" mass="6395">ESVSESNCGEGDGLETPSKEATLVEGSPGNGVFTSPGDVNGSSNKMESKTFRRGNTKRKMD</sequence>
<evidence type="ECO:0000256" key="1">
    <source>
        <dbReference type="SAM" id="MobiDB-lite"/>
    </source>
</evidence>
<name>A0ABU6T0J4_9FABA</name>